<dbReference type="InterPro" id="IPR002397">
    <property type="entry name" value="Cyt_P450_B"/>
</dbReference>
<evidence type="ECO:0000256" key="2">
    <source>
        <dbReference type="RuleBase" id="RU000461"/>
    </source>
</evidence>
<comment type="similarity">
    <text evidence="1 2">Belongs to the cytochrome P450 family.</text>
</comment>
<accession>A0ABT0JUK7</accession>
<dbReference type="PRINTS" id="PR00359">
    <property type="entry name" value="BP450"/>
</dbReference>
<organism evidence="3 4">
    <name type="scientific">Frankia umida</name>
    <dbReference type="NCBI Taxonomy" id="573489"/>
    <lineage>
        <taxon>Bacteria</taxon>
        <taxon>Bacillati</taxon>
        <taxon>Actinomycetota</taxon>
        <taxon>Actinomycetes</taxon>
        <taxon>Frankiales</taxon>
        <taxon>Frankiaceae</taxon>
        <taxon>Frankia</taxon>
    </lineage>
</organism>
<keyword evidence="4" id="KW-1185">Reference proteome</keyword>
<evidence type="ECO:0000313" key="3">
    <source>
        <dbReference type="EMBL" id="MCK9875221.1"/>
    </source>
</evidence>
<name>A0ABT0JUK7_9ACTN</name>
<dbReference type="PANTHER" id="PTHR46696:SF1">
    <property type="entry name" value="CYTOCHROME P450 YJIB-RELATED"/>
    <property type="match status" value="1"/>
</dbReference>
<evidence type="ECO:0000256" key="1">
    <source>
        <dbReference type="ARBA" id="ARBA00010617"/>
    </source>
</evidence>
<keyword evidence="2" id="KW-0503">Monooxygenase</keyword>
<sequence>MTEYLPSVTIWMIMTDVWTTPEYMRRTLFGPGQELLEAQREGRLLPVTTPFGLNARIVTRYDEVRAILGDADRFGSFAGGFLASPVSATDATAAARAARATGVASAAGTAEGVEGTAAAGGPHAATLADLRAGNLLVLDPPDHTRLRRMLTPEFTGARMRRLQARVTEIIKDALDDVERAGRPVDLVPTFALAVPSLVICELLGVPYADRDAFHQRTARQIDVTLPVDERFAVAAESRAYMATLVDRARREPGEDTLGMLVREHGDELSTAELVGLANLLLIAGHETTANMFALGTLALLRHPEQLAAVRDDPAMTLPAVEELLRWLSIVHAAVPRTARDAGATFGGREVAPEDHLVVSLPAANRDPAFIDDPDRLDITRGAIGHVAFGFGRHHCLGAPLARMELRIGLPALLRRFPDLALAIPFEEVVFRTDTVVYGLQSLPVTF</sequence>
<gene>
    <name evidence="3" type="ORF">MXD59_05400</name>
</gene>
<proteinExistence type="inferred from homology"/>
<keyword evidence="2" id="KW-0479">Metal-binding</keyword>
<evidence type="ECO:0000313" key="4">
    <source>
        <dbReference type="Proteomes" id="UP001201873"/>
    </source>
</evidence>
<dbReference type="SUPFAM" id="SSF48264">
    <property type="entry name" value="Cytochrome P450"/>
    <property type="match status" value="1"/>
</dbReference>
<dbReference type="Gene3D" id="1.10.630.10">
    <property type="entry name" value="Cytochrome P450"/>
    <property type="match status" value="1"/>
</dbReference>
<dbReference type="InterPro" id="IPR036396">
    <property type="entry name" value="Cyt_P450_sf"/>
</dbReference>
<reference evidence="3 4" key="1">
    <citation type="submission" date="2022-04" db="EMBL/GenBank/DDBJ databases">
        <title>Genome diversity in the genus Frankia.</title>
        <authorList>
            <person name="Carlos-Shanley C."/>
            <person name="Hahn D."/>
        </authorList>
    </citation>
    <scope>NUCLEOTIDE SEQUENCE [LARGE SCALE GENOMIC DNA]</scope>
    <source>
        <strain evidence="3 4">Ag45/Mut15</strain>
    </source>
</reference>
<dbReference type="InterPro" id="IPR001128">
    <property type="entry name" value="Cyt_P450"/>
</dbReference>
<dbReference type="EMBL" id="JALKFT010000004">
    <property type="protein sequence ID" value="MCK9875221.1"/>
    <property type="molecule type" value="Genomic_DNA"/>
</dbReference>
<dbReference type="Proteomes" id="UP001201873">
    <property type="component" value="Unassembled WGS sequence"/>
</dbReference>
<dbReference type="PRINTS" id="PR00385">
    <property type="entry name" value="P450"/>
</dbReference>
<comment type="caution">
    <text evidence="3">The sequence shown here is derived from an EMBL/GenBank/DDBJ whole genome shotgun (WGS) entry which is preliminary data.</text>
</comment>
<protein>
    <submittedName>
        <fullName evidence="3">Cytochrome P450</fullName>
    </submittedName>
</protein>
<dbReference type="Pfam" id="PF00067">
    <property type="entry name" value="p450"/>
    <property type="match status" value="1"/>
</dbReference>
<dbReference type="InterPro" id="IPR017972">
    <property type="entry name" value="Cyt_P450_CS"/>
</dbReference>
<dbReference type="PANTHER" id="PTHR46696">
    <property type="entry name" value="P450, PUTATIVE (EUROFUNG)-RELATED"/>
    <property type="match status" value="1"/>
</dbReference>
<keyword evidence="2" id="KW-0349">Heme</keyword>
<dbReference type="CDD" id="cd11030">
    <property type="entry name" value="CYP105-like"/>
    <property type="match status" value="1"/>
</dbReference>
<keyword evidence="2" id="KW-0408">Iron</keyword>
<keyword evidence="2" id="KW-0560">Oxidoreductase</keyword>
<dbReference type="PROSITE" id="PS00086">
    <property type="entry name" value="CYTOCHROME_P450"/>
    <property type="match status" value="1"/>
</dbReference>